<feature type="transmembrane region" description="Helical" evidence="1">
    <location>
        <begin position="87"/>
        <end position="110"/>
    </location>
</feature>
<dbReference type="Proteomes" id="UP000565155">
    <property type="component" value="Unassembled WGS sequence"/>
</dbReference>
<name>A0A1W6W9L2_VIBAL</name>
<dbReference type="GeneID" id="75167211"/>
<proteinExistence type="predicted"/>
<evidence type="ECO:0000256" key="1">
    <source>
        <dbReference type="SAM" id="Phobius"/>
    </source>
</evidence>
<reference evidence="3 4" key="2">
    <citation type="submission" date="2020-04" db="EMBL/GenBank/DDBJ databases">
        <title>Whole-genome sequencing of Vibrio spp. from China reveals different genetic environments of blaCTX-M-14 among diverse lineages.</title>
        <authorList>
            <person name="Zheng Z."/>
            <person name="Ye L."/>
            <person name="Chen S."/>
        </authorList>
    </citation>
    <scope>NUCLEOTIDE SEQUENCE [LARGE SCALE GENOMIC DNA]</scope>
    <source>
        <strain evidence="3 4">Vb1636</strain>
    </source>
</reference>
<sequence>MSLLTKRHHTPHKRAKWLLAIIGWVVVVCLMQNSGFASSCSMKYETESPAVSLTDERSSVKSIDTKETSKCELSEKLIQFSQHQLDVFIVVLFVGLFASAIWLCSAYIGAQHWTEPIGRKYRVHLTFCVFRE</sequence>
<evidence type="ECO:0000313" key="3">
    <source>
        <dbReference type="EMBL" id="NMR72936.1"/>
    </source>
</evidence>
<reference evidence="2" key="1">
    <citation type="submission" date="2016-10" db="EMBL/GenBank/DDBJ databases">
        <title>The High Quality Genome of Vibrio alginolyticus K01M1.</title>
        <authorList>
            <person name="Wendling C."/>
            <person name="Chibani C.M."/>
            <person name="Hertel R."/>
            <person name="Sproer C."/>
            <person name="Bunk B."/>
            <person name="Overmann J."/>
            <person name="Roth O."/>
            <person name="Liesegang H."/>
        </authorList>
    </citation>
    <scope>NUCLEOTIDE SEQUENCE</scope>
    <source>
        <strain evidence="2">K05K4</strain>
    </source>
</reference>
<accession>A0A1W6W9L2</accession>
<keyword evidence="1" id="KW-0472">Membrane</keyword>
<evidence type="ECO:0000313" key="2">
    <source>
        <dbReference type="EMBL" id="ARP18898.1"/>
    </source>
</evidence>
<dbReference type="AlphaFoldDB" id="A0A1W6W9L2"/>
<keyword evidence="1" id="KW-0812">Transmembrane</keyword>
<organism evidence="3 4">
    <name type="scientific">Vibrio alginolyticus</name>
    <dbReference type="NCBI Taxonomy" id="663"/>
    <lineage>
        <taxon>Bacteria</taxon>
        <taxon>Pseudomonadati</taxon>
        <taxon>Pseudomonadota</taxon>
        <taxon>Gammaproteobacteria</taxon>
        <taxon>Vibrionales</taxon>
        <taxon>Vibrionaceae</taxon>
        <taxon>Vibrio</taxon>
    </lineage>
</organism>
<keyword evidence="1" id="KW-1133">Transmembrane helix</keyword>
<protein>
    <submittedName>
        <fullName evidence="3">Uncharacterized protein</fullName>
    </submittedName>
</protein>
<dbReference type="EMBL" id="CP017902">
    <property type="protein sequence ID" value="ARP18898.1"/>
    <property type="molecule type" value="Genomic_DNA"/>
</dbReference>
<dbReference type="EMBL" id="JABCMA010000003">
    <property type="protein sequence ID" value="NMR72936.1"/>
    <property type="molecule type" value="Genomic_DNA"/>
</dbReference>
<evidence type="ECO:0000313" key="4">
    <source>
        <dbReference type="Proteomes" id="UP000565155"/>
    </source>
</evidence>
<gene>
    <name evidence="3" type="ORF">HKB35_04795</name>
    <name evidence="2" type="ORF">K05K4_20680</name>
</gene>
<dbReference type="RefSeq" id="WP_033905718.1">
    <property type="nucleotide sequence ID" value="NZ_AP023187.1"/>
</dbReference>